<dbReference type="SUPFAM" id="SSF56349">
    <property type="entry name" value="DNA breaking-rejoining enzymes"/>
    <property type="match status" value="1"/>
</dbReference>
<accession>A0A7W6WDY8</accession>
<dbReference type="InterPro" id="IPR013762">
    <property type="entry name" value="Integrase-like_cat_sf"/>
</dbReference>
<protein>
    <submittedName>
        <fullName evidence="2">Integrase</fullName>
    </submittedName>
</protein>
<dbReference type="Proteomes" id="UP000533641">
    <property type="component" value="Unassembled WGS sequence"/>
</dbReference>
<name>A0A7W6WDY8_9HYPH</name>
<sequence>MAASGNKDIGNLRVLYSSYFKQGVKDVQNPFEKLSFSEKVKNKRPPFKTDWIAERILAPGALAGLNDEARAIVLVLVETGCRPSEVANLKPQQIVLDFPIPYISVEPSLDSDEPREIKTSSSIREIPLVGVALEAMKKFPSGFPRYLDKGSSLSATLNKLFRGNGLFPTPRHKIYSLRHSFEDRAKEAGLDTEMRYLLMGHSIDRPEYGEGGSLVWKRHGLAKMALPFDPAIV</sequence>
<gene>
    <name evidence="2" type="ORF">GGE12_001753</name>
</gene>
<dbReference type="GO" id="GO:0015074">
    <property type="term" value="P:DNA integration"/>
    <property type="evidence" value="ECO:0007669"/>
    <property type="project" value="InterPro"/>
</dbReference>
<evidence type="ECO:0000256" key="1">
    <source>
        <dbReference type="ARBA" id="ARBA00023172"/>
    </source>
</evidence>
<keyword evidence="1" id="KW-0233">DNA recombination</keyword>
<proteinExistence type="predicted"/>
<dbReference type="EMBL" id="JACIGM010000003">
    <property type="protein sequence ID" value="MBB4273998.1"/>
    <property type="molecule type" value="Genomic_DNA"/>
</dbReference>
<evidence type="ECO:0000313" key="2">
    <source>
        <dbReference type="EMBL" id="MBB4273998.1"/>
    </source>
</evidence>
<dbReference type="RefSeq" id="WP_183924495.1">
    <property type="nucleotide sequence ID" value="NZ_JACIGM010000003.1"/>
</dbReference>
<dbReference type="GO" id="GO:0006310">
    <property type="term" value="P:DNA recombination"/>
    <property type="evidence" value="ECO:0007669"/>
    <property type="project" value="UniProtKB-KW"/>
</dbReference>
<dbReference type="Gene3D" id="1.10.443.10">
    <property type="entry name" value="Intergrase catalytic core"/>
    <property type="match status" value="1"/>
</dbReference>
<organism evidence="2 3">
    <name type="scientific">Rhizobium mongolense</name>
    <dbReference type="NCBI Taxonomy" id="57676"/>
    <lineage>
        <taxon>Bacteria</taxon>
        <taxon>Pseudomonadati</taxon>
        <taxon>Pseudomonadota</taxon>
        <taxon>Alphaproteobacteria</taxon>
        <taxon>Hyphomicrobiales</taxon>
        <taxon>Rhizobiaceae</taxon>
        <taxon>Rhizobium/Agrobacterium group</taxon>
        <taxon>Rhizobium</taxon>
    </lineage>
</organism>
<dbReference type="AlphaFoldDB" id="A0A7W6WDY8"/>
<evidence type="ECO:0000313" key="3">
    <source>
        <dbReference type="Proteomes" id="UP000533641"/>
    </source>
</evidence>
<reference evidence="2 3" key="1">
    <citation type="submission" date="2020-08" db="EMBL/GenBank/DDBJ databases">
        <title>Genomic Encyclopedia of Type Strains, Phase IV (KMG-V): Genome sequencing to study the core and pangenomes of soil and plant-associated prokaryotes.</title>
        <authorList>
            <person name="Whitman W."/>
        </authorList>
    </citation>
    <scope>NUCLEOTIDE SEQUENCE [LARGE SCALE GENOMIC DNA]</scope>
    <source>
        <strain evidence="2 3">SEMIA 402</strain>
    </source>
</reference>
<dbReference type="InterPro" id="IPR011010">
    <property type="entry name" value="DNA_brk_join_enz"/>
</dbReference>
<comment type="caution">
    <text evidence="2">The sequence shown here is derived from an EMBL/GenBank/DDBJ whole genome shotgun (WGS) entry which is preliminary data.</text>
</comment>
<dbReference type="GO" id="GO:0003677">
    <property type="term" value="F:DNA binding"/>
    <property type="evidence" value="ECO:0007669"/>
    <property type="project" value="InterPro"/>
</dbReference>